<organism evidence="1 2">
    <name type="scientific">Pseudanabaena yagii GIHE-NHR1</name>
    <dbReference type="NCBI Taxonomy" id="2722753"/>
    <lineage>
        <taxon>Bacteria</taxon>
        <taxon>Bacillati</taxon>
        <taxon>Cyanobacteriota</taxon>
        <taxon>Cyanophyceae</taxon>
        <taxon>Pseudanabaenales</taxon>
        <taxon>Pseudanabaenaceae</taxon>
        <taxon>Pseudanabaena</taxon>
        <taxon>Pseudanabaena yagii</taxon>
    </lineage>
</organism>
<protein>
    <submittedName>
        <fullName evidence="1">DUF4327 family protein</fullName>
    </submittedName>
</protein>
<reference evidence="1 2" key="1">
    <citation type="submission" date="2020-03" db="EMBL/GenBank/DDBJ databases">
        <title>Draft Genome Sequence of 2-Methylisoborneol Producing Pseudanabaena yagii Strain GIHE-NHR1 Isolated from North Han River in South Korea.</title>
        <authorList>
            <person name="Jeong J."/>
        </authorList>
    </citation>
    <scope>NUCLEOTIDE SEQUENCE [LARGE SCALE GENOMIC DNA]</scope>
    <source>
        <strain evidence="1 2">GIHE-NHR1</strain>
    </source>
</reference>
<dbReference type="Proteomes" id="UP000738376">
    <property type="component" value="Unassembled WGS sequence"/>
</dbReference>
<dbReference type="EMBL" id="JAAVJL010000001">
    <property type="protein sequence ID" value="NMF58621.1"/>
    <property type="molecule type" value="Genomic_DNA"/>
</dbReference>
<evidence type="ECO:0000313" key="2">
    <source>
        <dbReference type="Proteomes" id="UP000738376"/>
    </source>
</evidence>
<proteinExistence type="predicted"/>
<comment type="caution">
    <text evidence="1">The sequence shown here is derived from an EMBL/GenBank/DDBJ whole genome shotgun (WGS) entry which is preliminary data.</text>
</comment>
<dbReference type="RefSeq" id="WP_169363502.1">
    <property type="nucleotide sequence ID" value="NZ_JAAVJL010000001.1"/>
</dbReference>
<dbReference type="Pfam" id="PF14217">
    <property type="entry name" value="DUF4327"/>
    <property type="match status" value="1"/>
</dbReference>
<accession>A0ABX1LTD4</accession>
<name>A0ABX1LTD4_9CYAN</name>
<sequence length="78" mass="9200">MITTAAKQPMPYSIDAIKHDACNLVEEGCISRLQPIYKLCQFYGDRDWVCIECELERNEFFLRDRIIDLLDGEEIRED</sequence>
<dbReference type="InterPro" id="IPR025477">
    <property type="entry name" value="DUF4327"/>
</dbReference>
<gene>
    <name evidence="1" type="ORF">HC246_11465</name>
</gene>
<keyword evidence="2" id="KW-1185">Reference proteome</keyword>
<evidence type="ECO:0000313" key="1">
    <source>
        <dbReference type="EMBL" id="NMF58621.1"/>
    </source>
</evidence>